<keyword evidence="5 8" id="KW-0238">DNA-binding</keyword>
<dbReference type="Pfam" id="PF02919">
    <property type="entry name" value="Topoisom_I_N"/>
    <property type="match status" value="1"/>
</dbReference>
<proteinExistence type="inferred from homology"/>
<dbReference type="SUPFAM" id="SSF56349">
    <property type="entry name" value="DNA breaking-rejoining enzymes"/>
    <property type="match status" value="1"/>
</dbReference>
<dbReference type="InterPro" id="IPR036202">
    <property type="entry name" value="TopoI_DNA-bd_euk_N_sf"/>
</dbReference>
<evidence type="ECO:0000256" key="6">
    <source>
        <dbReference type="ARBA" id="ARBA00023235"/>
    </source>
</evidence>
<evidence type="ECO:0000256" key="10">
    <source>
        <dbReference type="SAM" id="Coils"/>
    </source>
</evidence>
<evidence type="ECO:0000256" key="8">
    <source>
        <dbReference type="PROSITE-ProRule" id="PRU01382"/>
    </source>
</evidence>
<feature type="compositionally biased region" description="Basic and acidic residues" evidence="11">
    <location>
        <begin position="255"/>
        <end position="274"/>
    </location>
</feature>
<dbReference type="CDD" id="cd00659">
    <property type="entry name" value="Topo_IB_C"/>
    <property type="match status" value="1"/>
</dbReference>
<dbReference type="SMART" id="SM00435">
    <property type="entry name" value="TOPEUc"/>
    <property type="match status" value="1"/>
</dbReference>
<feature type="compositionally biased region" description="Low complexity" evidence="11">
    <location>
        <begin position="43"/>
        <end position="54"/>
    </location>
</feature>
<dbReference type="EC" id="5.6.2.1" evidence="9"/>
<keyword evidence="4 8" id="KW-0799">Topoisomerase</keyword>
<dbReference type="Gene3D" id="2.170.11.10">
    <property type="entry name" value="DNA Topoisomerase I, domain 2"/>
    <property type="match status" value="1"/>
</dbReference>
<dbReference type="PANTHER" id="PTHR10290">
    <property type="entry name" value="DNA TOPOISOMERASE I"/>
    <property type="match status" value="1"/>
</dbReference>
<dbReference type="Pfam" id="PF14370">
    <property type="entry name" value="Topo_C_assoc"/>
    <property type="match status" value="1"/>
</dbReference>
<feature type="coiled-coil region" evidence="10">
    <location>
        <begin position="764"/>
        <end position="831"/>
    </location>
</feature>
<evidence type="ECO:0000256" key="7">
    <source>
        <dbReference type="ARBA" id="ARBA00023242"/>
    </source>
</evidence>
<evidence type="ECO:0000256" key="1">
    <source>
        <dbReference type="ARBA" id="ARBA00000213"/>
    </source>
</evidence>
<comment type="catalytic activity">
    <reaction evidence="1 8 9">
        <text>ATP-independent breakage of single-stranded DNA, followed by passage and rejoining.</text>
        <dbReference type="EC" id="5.6.2.1"/>
    </reaction>
</comment>
<dbReference type="GO" id="GO:0003917">
    <property type="term" value="F:DNA topoisomerase type I (single strand cut, ATP-independent) activity"/>
    <property type="evidence" value="ECO:0007669"/>
    <property type="project" value="UniProtKB-UniRule"/>
</dbReference>
<name>A0AAD9P9H0_RIDPI</name>
<feature type="region of interest" description="Disordered" evidence="11">
    <location>
        <begin position="1"/>
        <end position="296"/>
    </location>
</feature>
<dbReference type="AlphaFoldDB" id="A0AAD9P9H0"/>
<organism evidence="13 14">
    <name type="scientific">Ridgeia piscesae</name>
    <name type="common">Tubeworm</name>
    <dbReference type="NCBI Taxonomy" id="27915"/>
    <lineage>
        <taxon>Eukaryota</taxon>
        <taxon>Metazoa</taxon>
        <taxon>Spiralia</taxon>
        <taxon>Lophotrochozoa</taxon>
        <taxon>Annelida</taxon>
        <taxon>Polychaeta</taxon>
        <taxon>Sedentaria</taxon>
        <taxon>Canalipalpata</taxon>
        <taxon>Sabellida</taxon>
        <taxon>Siboglinidae</taxon>
        <taxon>Ridgeia</taxon>
    </lineage>
</organism>
<evidence type="ECO:0000256" key="5">
    <source>
        <dbReference type="ARBA" id="ARBA00023125"/>
    </source>
</evidence>
<evidence type="ECO:0000256" key="2">
    <source>
        <dbReference type="ARBA" id="ARBA00004123"/>
    </source>
</evidence>
<feature type="compositionally biased region" description="Basic and acidic residues" evidence="11">
    <location>
        <begin position="160"/>
        <end position="178"/>
    </location>
</feature>
<gene>
    <name evidence="13" type="ORF">NP493_80g05017</name>
</gene>
<dbReference type="InterPro" id="IPR001631">
    <property type="entry name" value="TopoI"/>
</dbReference>
<dbReference type="InterPro" id="IPR048045">
    <property type="entry name" value="Topoisomer_I_DNA-bd"/>
</dbReference>
<dbReference type="InterPro" id="IPR014727">
    <property type="entry name" value="TopoI_cat_a/b-sub_euk"/>
</dbReference>
<comment type="function">
    <text evidence="9">Releases the supercoiling and torsional tension of DNA introduced during the DNA replication and transcription by transiently cleaving and rejoining one strand of the DNA duplex. Introduces a single-strand break via transesterification at the specific target site 5'-[CT]CCTTp site in duplex DNA. The scissile phosphodiester is attacked by the catalytic tyrosine of the enzyme, resulting in the formation of a DNA-(3'-phosphotyrosyl)-enzyme intermediate and the expulsion of a 5'-OH DNA strand. The free DNA strand then undergoes passage around the unbroken strand thus removing DNA supercoils. Finally, in the religation step, the DNA 5'-OH attacks the covalent intermediate to expel the active-site tyrosine and restore the DNA phosphodiester backbone.</text>
</comment>
<feature type="active site" description="O-(3'-phospho-DNA)-tyrosine intermediate" evidence="8">
    <location>
        <position position="843"/>
    </location>
</feature>
<feature type="compositionally biased region" description="Low complexity" evidence="11">
    <location>
        <begin position="113"/>
        <end position="127"/>
    </location>
</feature>
<dbReference type="FunFam" id="3.90.15.10:FF:000001">
    <property type="entry name" value="DNA topoisomerase I"/>
    <property type="match status" value="1"/>
</dbReference>
<dbReference type="InterPro" id="IPR011010">
    <property type="entry name" value="DNA_brk_join_enz"/>
</dbReference>
<dbReference type="PANTHER" id="PTHR10290:SF3">
    <property type="entry name" value="DNA TOPOISOMERASE 1"/>
    <property type="match status" value="1"/>
</dbReference>
<evidence type="ECO:0000256" key="4">
    <source>
        <dbReference type="ARBA" id="ARBA00023029"/>
    </source>
</evidence>
<dbReference type="GO" id="GO:0005694">
    <property type="term" value="C:chromosome"/>
    <property type="evidence" value="ECO:0007669"/>
    <property type="project" value="InterPro"/>
</dbReference>
<evidence type="ECO:0000256" key="11">
    <source>
        <dbReference type="SAM" id="MobiDB-lite"/>
    </source>
</evidence>
<dbReference type="InterPro" id="IPR051062">
    <property type="entry name" value="Topoisomerase_IB"/>
</dbReference>
<dbReference type="GO" id="GO:0006260">
    <property type="term" value="P:DNA replication"/>
    <property type="evidence" value="ECO:0007669"/>
    <property type="project" value="TreeGrafter"/>
</dbReference>
<dbReference type="PRINTS" id="PR00416">
    <property type="entry name" value="EUTPISMRASEI"/>
</dbReference>
<comment type="subcellular location">
    <subcellularLocation>
        <location evidence="2">Nucleus</location>
    </subcellularLocation>
</comment>
<evidence type="ECO:0000313" key="14">
    <source>
        <dbReference type="Proteomes" id="UP001209878"/>
    </source>
</evidence>
<dbReference type="CDD" id="cd03488">
    <property type="entry name" value="Topoisomer_IB_N_htopoI_like"/>
    <property type="match status" value="1"/>
</dbReference>
<keyword evidence="14" id="KW-1185">Reference proteome</keyword>
<dbReference type="Gene3D" id="1.10.10.41">
    <property type="entry name" value="Yeast DNA topoisomerase - domain 1"/>
    <property type="match status" value="1"/>
</dbReference>
<dbReference type="EMBL" id="JAODUO010000080">
    <property type="protein sequence ID" value="KAK2190442.1"/>
    <property type="molecule type" value="Genomic_DNA"/>
</dbReference>
<dbReference type="FunFam" id="1.10.132.10:FF:000001">
    <property type="entry name" value="DNA topoisomerase I"/>
    <property type="match status" value="1"/>
</dbReference>
<dbReference type="Pfam" id="PF01028">
    <property type="entry name" value="Topoisom_I"/>
    <property type="match status" value="1"/>
</dbReference>
<dbReference type="InterPro" id="IPR013500">
    <property type="entry name" value="TopoI_cat_euk"/>
</dbReference>
<dbReference type="GO" id="GO:0007059">
    <property type="term" value="P:chromosome segregation"/>
    <property type="evidence" value="ECO:0007669"/>
    <property type="project" value="TreeGrafter"/>
</dbReference>
<dbReference type="InterPro" id="IPR025834">
    <property type="entry name" value="TopoI_C_dom"/>
</dbReference>
<dbReference type="InterPro" id="IPR018521">
    <property type="entry name" value="TopoIB_AS"/>
</dbReference>
<dbReference type="InterPro" id="IPR013034">
    <property type="entry name" value="DNA_topo_DNA_db_N_dom1"/>
</dbReference>
<dbReference type="Proteomes" id="UP001209878">
    <property type="component" value="Unassembled WGS sequence"/>
</dbReference>
<dbReference type="Gene3D" id="3.90.15.10">
    <property type="entry name" value="Topoisomerase I, Chain A, domain 3"/>
    <property type="match status" value="1"/>
</dbReference>
<dbReference type="FunFam" id="2.170.11.10:FF:000001">
    <property type="entry name" value="DNA topoisomerase I"/>
    <property type="match status" value="1"/>
</dbReference>
<evidence type="ECO:0000256" key="3">
    <source>
        <dbReference type="ARBA" id="ARBA00006645"/>
    </source>
</evidence>
<dbReference type="FunFam" id="1.10.10.41:FF:000001">
    <property type="entry name" value="DNA topoisomerase I"/>
    <property type="match status" value="1"/>
</dbReference>
<feature type="compositionally biased region" description="Low complexity" evidence="11">
    <location>
        <begin position="136"/>
        <end position="145"/>
    </location>
</feature>
<evidence type="ECO:0000256" key="9">
    <source>
        <dbReference type="RuleBase" id="RU365101"/>
    </source>
</evidence>
<accession>A0AAD9P9H0</accession>
<dbReference type="PROSITE" id="PS52038">
    <property type="entry name" value="TOPO_IB_2"/>
    <property type="match status" value="1"/>
</dbReference>
<evidence type="ECO:0000313" key="13">
    <source>
        <dbReference type="EMBL" id="KAK2190442.1"/>
    </source>
</evidence>
<dbReference type="InterPro" id="IPR013499">
    <property type="entry name" value="TopoI_euk"/>
</dbReference>
<dbReference type="GO" id="GO:0005730">
    <property type="term" value="C:nucleolus"/>
    <property type="evidence" value="ECO:0007669"/>
    <property type="project" value="UniProtKB-ARBA"/>
</dbReference>
<keyword evidence="6 8" id="KW-0413">Isomerase</keyword>
<dbReference type="PROSITE" id="PS00176">
    <property type="entry name" value="TOPO_IB_1"/>
    <property type="match status" value="1"/>
</dbReference>
<comment type="caution">
    <text evidence="13">The sequence shown here is derived from an EMBL/GenBank/DDBJ whole genome shotgun (WGS) entry which is preliminary data.</text>
</comment>
<dbReference type="InterPro" id="IPR014711">
    <property type="entry name" value="TopoI_cat_a-hlx-sub_euk"/>
</dbReference>
<reference evidence="13" key="1">
    <citation type="journal article" date="2023" name="Mol. Biol. Evol.">
        <title>Third-Generation Sequencing Reveals the Adaptive Role of the Epigenome in Three Deep-Sea Polychaetes.</title>
        <authorList>
            <person name="Perez M."/>
            <person name="Aroh O."/>
            <person name="Sun Y."/>
            <person name="Lan Y."/>
            <person name="Juniper S.K."/>
            <person name="Young C.R."/>
            <person name="Angers B."/>
            <person name="Qian P.Y."/>
        </authorList>
    </citation>
    <scope>NUCLEOTIDE SEQUENCE</scope>
    <source>
        <strain evidence="13">R07B-5</strain>
    </source>
</reference>
<feature type="domain" description="DNA topoisomerase I eukaryotic-type" evidence="12">
    <location>
        <begin position="481"/>
        <end position="857"/>
    </location>
</feature>
<dbReference type="SUPFAM" id="SSF46596">
    <property type="entry name" value="Eukaryotic DNA topoisomerase I, dispensable insert domain"/>
    <property type="match status" value="1"/>
</dbReference>
<dbReference type="InterPro" id="IPR008336">
    <property type="entry name" value="TopoI_DNA-bd_euk"/>
</dbReference>
<feature type="compositionally biased region" description="Polar residues" evidence="11">
    <location>
        <begin position="1"/>
        <end position="26"/>
    </location>
</feature>
<dbReference type="GO" id="GO:0006265">
    <property type="term" value="P:DNA topological change"/>
    <property type="evidence" value="ECO:0007669"/>
    <property type="project" value="UniProtKB-UniRule"/>
</dbReference>
<evidence type="ECO:0000259" key="12">
    <source>
        <dbReference type="SMART" id="SM00435"/>
    </source>
</evidence>
<dbReference type="InterPro" id="IPR013030">
    <property type="entry name" value="DNA_topo_DNA_db_N_dom2"/>
</dbReference>
<keyword evidence="7" id="KW-0539">Nucleus</keyword>
<feature type="compositionally biased region" description="Low complexity" evidence="11">
    <location>
        <begin position="61"/>
        <end position="77"/>
    </location>
</feature>
<comment type="similarity">
    <text evidence="3 8 9">Belongs to the type IB topoisomerase family.</text>
</comment>
<dbReference type="SUPFAM" id="SSF56741">
    <property type="entry name" value="Eukaryotic DNA topoisomerase I, N-terminal DNA-binding fragment"/>
    <property type="match status" value="1"/>
</dbReference>
<dbReference type="GO" id="GO:0003677">
    <property type="term" value="F:DNA binding"/>
    <property type="evidence" value="ECO:0007669"/>
    <property type="project" value="UniProtKB-UniRule"/>
</dbReference>
<sequence length="885" mass="101291">MGDSATAVNSTALKQNSSPVPNNVNHEPSRNDSISSVKKHHLSSSSQKSSSSSSVKKEHSGSPSKSHSKENSSSSHSSKSHHKHSNSEHKHSSKHKSSSSDHSKHSDHKHHSSSSSSHKQRDSSSSAHKSKDSSKHSSSSKSNSSSKEHSGSSSKHHHSGEKSKEKRHSENGVKKENGIDMLPVKSASESRVTIKTEPLPSPVKSHSSSPLKITVKRPKTEESDDDMPLDSRLSSKTVAVKRPVDSDDDMPLSDRAPKIGKLDTSEVKSENVVKKEKKRKHDDDYGSTQVTKKKKKLEALKAQKGKTGAQVKKEKLQAEEQEKWRWWEEDRKDDGTKWKFLEHSGPMFAPPYEPLPDEVKFYYDGKEMKLSEKAEEVATFYARMIEHDYTTRDIFNRNFLKDWRKTMTLEEKQTITDLKKCNFTKMHAYFTRLTEERKNRTKEEKLKLKKDNEKLVEMYGYAKIDGHTEKIGNFRIEPPGLFRGRGDHPKQGMLKKRTMPEDVIINCSKDAKVPDPPEGHKWKEVRHDNTVSWLACWVENIQGSTKYVMLNAASKLKGEKDWQKYETARKLHSTVDRIRAQYREDWKSKEMRIRQRAVALYFIDKLALRAGNEKDEDQADTVGCCSLRVEHIKLHEKLNDKEFVVEFDFLGKDSIRYYNQVSVEKRVFKNLLLFTDNKQGSDDVFDRLNTAILNKHLSSLMDGLTAKVFRTYNASITLQQQLDLLTVADDPIPAKLLSYNRANRAVAILCNHQRAVPKNFSKQMENLQAKIEAKQVAIKDAKKEVKAAKSDVKNMKTEKARSLYERKKKMVERLQEQLTKLEVQATDKDENKDIALGTSKLNYLDPRISIAWCKKWDVPTEKVYNKAQRDKFAWAIDMAESDFVF</sequence>
<keyword evidence="10" id="KW-0175">Coiled coil</keyword>
<protein>
    <recommendedName>
        <fullName evidence="9">DNA topoisomerase I</fullName>
        <ecNumber evidence="9">5.6.2.1</ecNumber>
    </recommendedName>
    <alternativeName>
        <fullName evidence="9">DNA topoisomerase 1</fullName>
    </alternativeName>
</protein>
<dbReference type="Gene3D" id="1.10.132.10">
    <property type="match status" value="1"/>
</dbReference>